<accession>A0ABQ0XCI1</accession>
<proteinExistence type="predicted"/>
<dbReference type="EMBL" id="BJZR01000112">
    <property type="protein sequence ID" value="GEO93394.1"/>
    <property type="molecule type" value="Genomic_DNA"/>
</dbReference>
<comment type="caution">
    <text evidence="1">The sequence shown here is derived from an EMBL/GenBank/DDBJ whole genome shotgun (WGS) entry which is preliminary data.</text>
</comment>
<protein>
    <recommendedName>
        <fullName evidence="3">SPOR domain-containing protein</fullName>
    </recommendedName>
</protein>
<evidence type="ECO:0008006" key="3">
    <source>
        <dbReference type="Google" id="ProtNLM"/>
    </source>
</evidence>
<evidence type="ECO:0000313" key="2">
    <source>
        <dbReference type="Proteomes" id="UP000321155"/>
    </source>
</evidence>
<keyword evidence="2" id="KW-1185">Reference proteome</keyword>
<evidence type="ECO:0000313" key="1">
    <source>
        <dbReference type="EMBL" id="GEO93394.1"/>
    </source>
</evidence>
<dbReference type="Proteomes" id="UP000321155">
    <property type="component" value="Unassembled WGS sequence"/>
</dbReference>
<sequence>MSEYWFNLYTKQVEEGPQSDYRKLLGPYATRQEAENALRLAAERTRRWDEEDEAYREG</sequence>
<name>A0ABQ0XCI1_9MICC</name>
<gene>
    <name evidence="1" type="ORF">KFL01_27000</name>
</gene>
<organism evidence="1 2">
    <name type="scientific">Kocuria flava</name>
    <dbReference type="NCBI Taxonomy" id="446860"/>
    <lineage>
        <taxon>Bacteria</taxon>
        <taxon>Bacillati</taxon>
        <taxon>Actinomycetota</taxon>
        <taxon>Actinomycetes</taxon>
        <taxon>Micrococcales</taxon>
        <taxon>Micrococcaceae</taxon>
        <taxon>Kocuria</taxon>
    </lineage>
</organism>
<reference evidence="1 2" key="1">
    <citation type="submission" date="2019-07" db="EMBL/GenBank/DDBJ databases">
        <title>Whole genome shotgun sequence of Kocuria flava NBRC 107626.</title>
        <authorList>
            <person name="Hosoyama A."/>
            <person name="Uohara A."/>
            <person name="Ohji S."/>
            <person name="Ichikawa N."/>
        </authorList>
    </citation>
    <scope>NUCLEOTIDE SEQUENCE [LARGE SCALE GENOMIC DNA]</scope>
    <source>
        <strain evidence="1 2">NBRC 107626</strain>
    </source>
</reference>
<dbReference type="RefSeq" id="WP_112255526.1">
    <property type="nucleotide sequence ID" value="NZ_BJZR01000112.1"/>
</dbReference>